<gene>
    <name evidence="3" type="ORF">PGLA2088_LOCUS23909</name>
</gene>
<evidence type="ECO:0000256" key="2">
    <source>
        <dbReference type="SAM" id="MobiDB-lite"/>
    </source>
</evidence>
<reference evidence="3" key="1">
    <citation type="submission" date="2021-02" db="EMBL/GenBank/DDBJ databases">
        <authorList>
            <person name="Dougan E. K."/>
            <person name="Rhodes N."/>
            <person name="Thang M."/>
            <person name="Chan C."/>
        </authorList>
    </citation>
    <scope>NUCLEOTIDE SEQUENCE</scope>
</reference>
<feature type="region of interest" description="Disordered" evidence="2">
    <location>
        <begin position="250"/>
        <end position="279"/>
    </location>
</feature>
<dbReference type="AlphaFoldDB" id="A0A813JLC6"/>
<sequence>MAVFFEPDSSLGLPSILPRVHAKGKISRQNTAERASLSLKARQKGSPRIPAGSAASPRNAGGGGVVSFAEESPSMIRSFAAGAKKSPRKPSQGANKAKASVNPSASAAERAPTVMFFGDNGGAGGSVAFRGASVFGGGPPSAGDFQRQFSPSGGIPGAGDFQRQFSPSGGDFQRQFSPSGGGHVQTAGLKDLGLGSQGVRAGGSKGTPMKPPAGRGRLGQGLPMLDSEAADSGAQAKAAASKMTKLALGANQGPSSFSRQTSAADRASKPKPVDKSDNIDLGPLAALPLGRQIHVDEAHVKSLVGEGEPEFIKGFHEVQELILSLFRAADTDGDTQITHSQLKAQELEKRLKRIEATCLQHDQLWEGALALFESDASGPSSKYDSATSEISRRIAALLSSEDQAADALVAEKRQQERSGCRCGGLEGLGNKSAGRLPGW</sequence>
<dbReference type="Proteomes" id="UP000626109">
    <property type="component" value="Unassembled WGS sequence"/>
</dbReference>
<organism evidence="3 4">
    <name type="scientific">Polarella glacialis</name>
    <name type="common">Dinoflagellate</name>
    <dbReference type="NCBI Taxonomy" id="89957"/>
    <lineage>
        <taxon>Eukaryota</taxon>
        <taxon>Sar</taxon>
        <taxon>Alveolata</taxon>
        <taxon>Dinophyceae</taxon>
        <taxon>Suessiales</taxon>
        <taxon>Suessiaceae</taxon>
        <taxon>Polarella</taxon>
    </lineage>
</organism>
<name>A0A813JLC6_POLGL</name>
<evidence type="ECO:0000313" key="4">
    <source>
        <dbReference type="Proteomes" id="UP000626109"/>
    </source>
</evidence>
<evidence type="ECO:0000256" key="1">
    <source>
        <dbReference type="SAM" id="Coils"/>
    </source>
</evidence>
<protein>
    <submittedName>
        <fullName evidence="3">Uncharacterized protein</fullName>
    </submittedName>
</protein>
<keyword evidence="1" id="KW-0175">Coiled coil</keyword>
<proteinExistence type="predicted"/>
<comment type="caution">
    <text evidence="3">The sequence shown here is derived from an EMBL/GenBank/DDBJ whole genome shotgun (WGS) entry which is preliminary data.</text>
</comment>
<feature type="compositionally biased region" description="Basic and acidic residues" evidence="2">
    <location>
        <begin position="266"/>
        <end position="278"/>
    </location>
</feature>
<feature type="compositionally biased region" description="Polar residues" evidence="2">
    <location>
        <begin position="252"/>
        <end position="263"/>
    </location>
</feature>
<evidence type="ECO:0000313" key="3">
    <source>
        <dbReference type="EMBL" id="CAE8684336.1"/>
    </source>
</evidence>
<feature type="non-terminal residue" evidence="3">
    <location>
        <position position="1"/>
    </location>
</feature>
<feature type="coiled-coil region" evidence="1">
    <location>
        <begin position="337"/>
        <end position="364"/>
    </location>
</feature>
<accession>A0A813JLC6</accession>
<feature type="region of interest" description="Disordered" evidence="2">
    <location>
        <begin position="21"/>
        <end position="108"/>
    </location>
</feature>
<dbReference type="EMBL" id="CAJNNW010026302">
    <property type="protein sequence ID" value="CAE8684336.1"/>
    <property type="molecule type" value="Genomic_DNA"/>
</dbReference>
<feature type="region of interest" description="Disordered" evidence="2">
    <location>
        <begin position="138"/>
        <end position="235"/>
    </location>
</feature>